<dbReference type="Pfam" id="PF20150">
    <property type="entry name" value="2EXR"/>
    <property type="match status" value="1"/>
</dbReference>
<evidence type="ECO:0000259" key="2">
    <source>
        <dbReference type="Pfam" id="PF20150"/>
    </source>
</evidence>
<evidence type="ECO:0000313" key="4">
    <source>
        <dbReference type="Proteomes" id="UP000285146"/>
    </source>
</evidence>
<keyword evidence="4" id="KW-1185">Reference proteome</keyword>
<name>A0A423WYP6_9PEZI</name>
<protein>
    <recommendedName>
        <fullName evidence="2">2EXR domain-containing protein</fullName>
    </recommendedName>
</protein>
<evidence type="ECO:0000256" key="1">
    <source>
        <dbReference type="SAM" id="MobiDB-lite"/>
    </source>
</evidence>
<dbReference type="InterPro" id="IPR045518">
    <property type="entry name" value="2EXR"/>
</dbReference>
<sequence length="319" mass="35792">MAQGRATSNSMQPARCFPHFPNLPPEIQLQIWESTTATLPSMHVFDIRTPSSPAPGGDNSVSSTQDHEPTRRVPLCLEEPDDMLYINALETGGTSQHPMTTTQGARFRWDPSMYKFRDSLRATSIDSARTMQTARNDVDVNTIRLRTGRAITYDNTQDVLHLRFVPPASQVPKDARRASPISAMFESVWSEELAKALHYARRIAIDVSQLWPDLAGGQSDLLQDIAYLACVLQNDLEVLYLVDYCAGRCNSAKAGDLMSRDAGLYRKMYCHGNGGVSGFDKGAWDHEKRREPDVFHGVGRLWREVFDVEKMNWTRATLG</sequence>
<dbReference type="InParanoid" id="A0A423WYP6"/>
<comment type="caution">
    <text evidence="3">The sequence shown here is derived from an EMBL/GenBank/DDBJ whole genome shotgun (WGS) entry which is preliminary data.</text>
</comment>
<dbReference type="EMBL" id="LKEB01000034">
    <property type="protein sequence ID" value="ROW08586.1"/>
    <property type="molecule type" value="Genomic_DNA"/>
</dbReference>
<dbReference type="OrthoDB" id="5242916at2759"/>
<proteinExistence type="predicted"/>
<reference evidence="3 4" key="1">
    <citation type="submission" date="2015-09" db="EMBL/GenBank/DDBJ databases">
        <title>Host preference determinants of Valsa canker pathogens revealed by comparative genomics.</title>
        <authorList>
            <person name="Yin Z."/>
            <person name="Huang L."/>
        </authorList>
    </citation>
    <scope>NUCLEOTIDE SEQUENCE [LARGE SCALE GENOMIC DNA]</scope>
    <source>
        <strain evidence="3 4">SXYLt</strain>
    </source>
</reference>
<feature type="domain" description="2EXR" evidence="2">
    <location>
        <begin position="17"/>
        <end position="66"/>
    </location>
</feature>
<accession>A0A423WYP6</accession>
<dbReference type="AlphaFoldDB" id="A0A423WYP6"/>
<feature type="region of interest" description="Disordered" evidence="1">
    <location>
        <begin position="47"/>
        <end position="70"/>
    </location>
</feature>
<evidence type="ECO:0000313" key="3">
    <source>
        <dbReference type="EMBL" id="ROW08586.1"/>
    </source>
</evidence>
<organism evidence="3 4">
    <name type="scientific">Cytospora leucostoma</name>
    <dbReference type="NCBI Taxonomy" id="1230097"/>
    <lineage>
        <taxon>Eukaryota</taxon>
        <taxon>Fungi</taxon>
        <taxon>Dikarya</taxon>
        <taxon>Ascomycota</taxon>
        <taxon>Pezizomycotina</taxon>
        <taxon>Sordariomycetes</taxon>
        <taxon>Sordariomycetidae</taxon>
        <taxon>Diaporthales</taxon>
        <taxon>Cytosporaceae</taxon>
        <taxon>Cytospora</taxon>
    </lineage>
</organism>
<gene>
    <name evidence="3" type="ORF">VPNG_06232</name>
</gene>
<dbReference type="Proteomes" id="UP000285146">
    <property type="component" value="Unassembled WGS sequence"/>
</dbReference>